<dbReference type="EMBL" id="AB841335">
    <property type="protein sequence ID" value="BAN67635.1"/>
    <property type="molecule type" value="mRNA"/>
</dbReference>
<proteinExistence type="evidence at transcript level"/>
<protein>
    <submittedName>
        <fullName evidence="1">PvLEA19 protein</fullName>
    </submittedName>
</protein>
<organism evidence="1">
    <name type="scientific">Polypedilum vanderplanki</name>
    <name type="common">Sleeping chironomid midge</name>
    <dbReference type="NCBI Taxonomy" id="319348"/>
    <lineage>
        <taxon>Eukaryota</taxon>
        <taxon>Metazoa</taxon>
        <taxon>Ecdysozoa</taxon>
        <taxon>Arthropoda</taxon>
        <taxon>Hexapoda</taxon>
        <taxon>Insecta</taxon>
        <taxon>Pterygota</taxon>
        <taxon>Neoptera</taxon>
        <taxon>Endopterygota</taxon>
        <taxon>Diptera</taxon>
        <taxon>Nematocera</taxon>
        <taxon>Chironomoidea</taxon>
        <taxon>Chironomidae</taxon>
        <taxon>Chironominae</taxon>
        <taxon>Polypedilum</taxon>
        <taxon>Polypedilum</taxon>
    </lineage>
</organism>
<accession>S6CDI8</accession>
<sequence length="66" mass="7482">MSDSNIILKEVKETLLDATKEKLIEAKEVTVEKIADIKEKIKIAEIKAKKMFEGGDEISEEQKGEF</sequence>
<evidence type="ECO:0000313" key="1">
    <source>
        <dbReference type="EMBL" id="BAN67635.1"/>
    </source>
</evidence>
<gene>
    <name evidence="1" type="primary">PvLEA19</name>
</gene>
<reference evidence="1" key="1">
    <citation type="submission" date="2013-07" db="EMBL/GenBank/DDBJ databases">
        <title>Functional and evolutionary insights for the origin and mechanisms of complete desiccation tolerance from genome of the sleeping chironomid Polypedilum vanderplanki.</title>
        <authorList>
            <person name="Gusev O."/>
            <person name="Suetsugu Y."/>
            <person name="Cornette R."/>
            <person name="Kawashima T."/>
            <person name="Logacheva M."/>
            <person name="Kondrashev A."/>
            <person name="Penin A."/>
            <person name="Hatanaka R."/>
            <person name="Kikuta S."/>
            <person name="Shimura S."/>
            <person name="Katayose Y."/>
            <person name="Matsumoto T."/>
            <person name="Shagimardanova E."/>
            <person name="Alexeev D."/>
            <person name="Govorun V."/>
            <person name="Wisecaver J."/>
            <person name="Mikheyev A."/>
            <person name="Koyanagi R."/>
            <person name="Nishiyama T."/>
            <person name="Shigenobu S."/>
            <person name="Shibata T.F."/>
            <person name="Hasebe M."/>
            <person name="Okuda T."/>
            <person name="Satoh N."/>
            <person name="Kikawada T."/>
        </authorList>
    </citation>
    <scope>NUCLEOTIDE SEQUENCE</scope>
</reference>
<dbReference type="AlphaFoldDB" id="S6CDI8"/>
<name>S6CDI8_POLVA</name>